<proteinExistence type="predicted"/>
<dbReference type="AlphaFoldDB" id="A0A7S2VJC1"/>
<accession>A0A7S2VJC1</accession>
<dbReference type="EMBL" id="HBGW01082175">
    <property type="protein sequence ID" value="CAD9634336.1"/>
    <property type="molecule type" value="Transcribed_RNA"/>
</dbReference>
<evidence type="ECO:0000313" key="1">
    <source>
        <dbReference type="EMBL" id="CAD9634336.1"/>
    </source>
</evidence>
<name>A0A7S2VJC1_9DINO</name>
<reference evidence="1" key="1">
    <citation type="submission" date="2021-01" db="EMBL/GenBank/DDBJ databases">
        <authorList>
            <person name="Corre E."/>
            <person name="Pelletier E."/>
            <person name="Niang G."/>
            <person name="Scheremetjew M."/>
            <person name="Finn R."/>
            <person name="Kale V."/>
            <person name="Holt S."/>
            <person name="Cochrane G."/>
            <person name="Meng A."/>
            <person name="Brown T."/>
            <person name="Cohen L."/>
        </authorList>
    </citation>
    <scope>NUCLEOTIDE SEQUENCE</scope>
    <source>
        <strain evidence="1">RCC3387</strain>
    </source>
</reference>
<protein>
    <submittedName>
        <fullName evidence="1">Uncharacterized protein</fullName>
    </submittedName>
</protein>
<gene>
    <name evidence="1" type="ORF">BRAN1462_LOCUS52158</name>
</gene>
<sequence length="282" mass="30745">MPVCSAAEVGQRLPAAGGYDCHFSKPLSSEALLRIEAVVAEPLGGSQLTAPLTRRTCVLYSSSASRHLHDGVRPVPVAFAFASVDFSVRMADAPDVCIQIKGSDVSLFDMGAGRYVERRSFDRVPDDWQDFISAHRTSPHLSASLRTDGALLEFEECTLCVGASVTIVGELHRDPHGVLFMRPLLDQPQSRHPREGWRTSWEEQLEGAGSQADKDVFEGEASSQIEKVLVSDNSELCKPSDSLCGALFGGRCAPQRGGLRGWCWCSPGVVPWCRHKEAQYEA</sequence>
<organism evidence="1">
    <name type="scientific">Zooxanthella nutricula</name>
    <dbReference type="NCBI Taxonomy" id="1333877"/>
    <lineage>
        <taxon>Eukaryota</taxon>
        <taxon>Sar</taxon>
        <taxon>Alveolata</taxon>
        <taxon>Dinophyceae</taxon>
        <taxon>Peridiniales</taxon>
        <taxon>Peridiniales incertae sedis</taxon>
        <taxon>Zooxanthella</taxon>
    </lineage>
</organism>